<keyword evidence="3" id="KW-1185">Reference proteome</keyword>
<accession>X6M3F8</accession>
<sequence>KEQSDEASQTSDNDTKEEKKEGETEMVEDKKANTHLTAKEITELLDWEDIFAETPQLLSASKQNLCIHMEVLKTIFSVEEKDKFDRKCGLTHLEFLEMLGEYPMLLQPSYQSLLAKFRFVISCVGPVVLKRFCPDLSIASGDWKDFPNTNGFKMLYTCISTHTHSLFFFFCKLTFFYLNTYNTLEIGNIGRRQLIKKIARFGWCFSTWSWGRLSRLKYWQYFPGLHEKLDFFSIITLSPLYFLRYCDNQFFEFHYNLMKQQKHEQQLFQQGANQQKDTENKNEGDEDSNAKENPPFARKAIKRLQHAQLKRQHRQHVNQIEEDITNSLLMTSPNAPAVSTFSNDFASYLLSKKNTQYLDCFHFIQNEIQSEIKHTLGWKHFDKDRLADLLLVPDKKRLLNPERYEEWLKYKIKIKQQLTQDIAQWKTGDLQTTDKQDESKGKQHSKGMLWGSESITQQVEVLKELEKIHGRILMQMYMPTHDEVLTFLNTKRFDWQIKSSHQSVDDSSDPTQEHKSTNRPYELQF</sequence>
<proteinExistence type="predicted"/>
<protein>
    <submittedName>
        <fullName evidence="2">Uncharacterized protein</fullName>
    </submittedName>
</protein>
<feature type="non-terminal residue" evidence="2">
    <location>
        <position position="1"/>
    </location>
</feature>
<evidence type="ECO:0000313" key="3">
    <source>
        <dbReference type="Proteomes" id="UP000023152"/>
    </source>
</evidence>
<feature type="region of interest" description="Disordered" evidence="1">
    <location>
        <begin position="1"/>
        <end position="30"/>
    </location>
</feature>
<name>X6M3F8_RETFI</name>
<evidence type="ECO:0000313" key="2">
    <source>
        <dbReference type="EMBL" id="ETO08459.1"/>
    </source>
</evidence>
<feature type="compositionally biased region" description="Polar residues" evidence="1">
    <location>
        <begin position="1"/>
        <end position="12"/>
    </location>
</feature>
<comment type="caution">
    <text evidence="2">The sequence shown here is derived from an EMBL/GenBank/DDBJ whole genome shotgun (WGS) entry which is preliminary data.</text>
</comment>
<gene>
    <name evidence="2" type="ORF">RFI_28927</name>
</gene>
<feature type="region of interest" description="Disordered" evidence="1">
    <location>
        <begin position="266"/>
        <end position="294"/>
    </location>
</feature>
<dbReference type="Proteomes" id="UP000023152">
    <property type="component" value="Unassembled WGS sequence"/>
</dbReference>
<dbReference type="EMBL" id="ASPP01024979">
    <property type="protein sequence ID" value="ETO08459.1"/>
    <property type="molecule type" value="Genomic_DNA"/>
</dbReference>
<feature type="region of interest" description="Disordered" evidence="1">
    <location>
        <begin position="501"/>
        <end position="525"/>
    </location>
</feature>
<reference evidence="2 3" key="1">
    <citation type="journal article" date="2013" name="Curr. Biol.">
        <title>The Genome of the Foraminiferan Reticulomyxa filosa.</title>
        <authorList>
            <person name="Glockner G."/>
            <person name="Hulsmann N."/>
            <person name="Schleicher M."/>
            <person name="Noegel A.A."/>
            <person name="Eichinger L."/>
            <person name="Gallinger C."/>
            <person name="Pawlowski J."/>
            <person name="Sierra R."/>
            <person name="Euteneuer U."/>
            <person name="Pillet L."/>
            <person name="Moustafa A."/>
            <person name="Platzer M."/>
            <person name="Groth M."/>
            <person name="Szafranski K."/>
            <person name="Schliwa M."/>
        </authorList>
    </citation>
    <scope>NUCLEOTIDE SEQUENCE [LARGE SCALE GENOMIC DNA]</scope>
</reference>
<evidence type="ECO:0000256" key="1">
    <source>
        <dbReference type="SAM" id="MobiDB-lite"/>
    </source>
</evidence>
<feature type="compositionally biased region" description="Basic and acidic residues" evidence="1">
    <location>
        <begin position="13"/>
        <end position="30"/>
    </location>
</feature>
<dbReference type="AlphaFoldDB" id="X6M3F8"/>
<organism evidence="2 3">
    <name type="scientific">Reticulomyxa filosa</name>
    <dbReference type="NCBI Taxonomy" id="46433"/>
    <lineage>
        <taxon>Eukaryota</taxon>
        <taxon>Sar</taxon>
        <taxon>Rhizaria</taxon>
        <taxon>Retaria</taxon>
        <taxon>Foraminifera</taxon>
        <taxon>Monothalamids</taxon>
        <taxon>Reticulomyxidae</taxon>
        <taxon>Reticulomyxa</taxon>
    </lineage>
</organism>